<evidence type="ECO:0000256" key="10">
    <source>
        <dbReference type="PROSITE-ProRule" id="PRU01360"/>
    </source>
</evidence>
<evidence type="ECO:0000256" key="3">
    <source>
        <dbReference type="ARBA" id="ARBA00022452"/>
    </source>
</evidence>
<evidence type="ECO:0000256" key="9">
    <source>
        <dbReference type="ARBA" id="ARBA00023237"/>
    </source>
</evidence>
<dbReference type="Gene3D" id="2.40.170.20">
    <property type="entry name" value="TonB-dependent receptor, beta-barrel domain"/>
    <property type="match status" value="1"/>
</dbReference>
<proteinExistence type="inferred from homology"/>
<dbReference type="InterPro" id="IPR036942">
    <property type="entry name" value="Beta-barrel_TonB_sf"/>
</dbReference>
<feature type="signal peptide" evidence="12">
    <location>
        <begin position="1"/>
        <end position="25"/>
    </location>
</feature>
<accession>A0A0A7PNW6</accession>
<reference evidence="14 15" key="1">
    <citation type="journal article" date="2015" name="Int. J. Syst. Evol. Microbiol.">
        <title>Description of Sphingopyxis fribergensis sp. nov. - a soil bacterium with the ability to degrade styrene and phenylacetic acid.</title>
        <authorList>
            <person name="Oelschlagel M."/>
            <person name="Ruckert C."/>
            <person name="Kalinowski J."/>
            <person name="Schmidt G."/>
            <person name="Schlomann M."/>
            <person name="Tischler D."/>
        </authorList>
    </citation>
    <scope>NUCLEOTIDE SEQUENCE [LARGE SCALE GENOMIC DNA]</scope>
    <source>
        <strain evidence="14 15">Kp5.2</strain>
        <plasmid evidence="14">pSfKp5.2</plasmid>
    </source>
</reference>
<evidence type="ECO:0000256" key="6">
    <source>
        <dbReference type="ARBA" id="ARBA00023004"/>
    </source>
</evidence>
<keyword evidence="9 10" id="KW-0998">Cell outer membrane</keyword>
<evidence type="ECO:0000256" key="11">
    <source>
        <dbReference type="RuleBase" id="RU003357"/>
    </source>
</evidence>
<keyword evidence="5 10" id="KW-0812">Transmembrane</keyword>
<dbReference type="PROSITE" id="PS52016">
    <property type="entry name" value="TONB_DEPENDENT_REC_3"/>
    <property type="match status" value="1"/>
</dbReference>
<evidence type="ECO:0000256" key="2">
    <source>
        <dbReference type="ARBA" id="ARBA00022448"/>
    </source>
</evidence>
<geneLocation type="plasmid" evidence="14 15">
    <name>pSfKp5.2</name>
</geneLocation>
<comment type="subcellular location">
    <subcellularLocation>
        <location evidence="1 10">Cell outer membrane</location>
        <topology evidence="1 10">Multi-pass membrane protein</topology>
    </subcellularLocation>
</comment>
<keyword evidence="8 10" id="KW-0472">Membrane</keyword>
<sequence>MSVRGQIFTSAIAISAALVCTPAAAQSEQRRGYQLEAQDLGSALRAVGRTSNSEIFFETEIVDGKRAPALKGQYTPREAVEALIQGTNLVILERRGAIIIRERFPASQAAVNDSSGQSEIIVTGSRIRGGPATSPITSISRRDAERAGQTDLGQVIRDLPQNFSGGQNPTIAPTGQGSFSNVSGSSTLNLRGLGPDASLTLLNGHRVAFDAISQGIDISAIPLAAIERVDVITDGASALYGSDAVAGVANIILRRSFDRLFTSARIGAATEGGAFAQQYSAVGGPSWNGGSVMLAGDFSRTGEIKGRQRSYTSNLLPDSTVLPGQKQLSIVLAGRQEISDRSVFEIDGHFTHRTTARCISPTSAAVSISCYRQGSVVASGVDSWSVSPAFRFSLPSGWNLNILGTYSQSNNTISNLTYAGGLETMRVLPNYDNSLRSGEAGAEGPIFGLPGGDARLAIGAGYRSNRLRVDSRRIVGGVEAPIDVFRESREVLFGYGEVSLPLISETNAVAFASKLQVNGAIRIEDHRGIDRVTTPKLGLIYAPINGLELKANWGRSFKVPTLFQTGQTTNAQLVPGFIFNPAPANANPVLLVFGGNGNLQPERATTLSLSSSIEPAGLPGLRIDLGYFRIRYKNRVAEPISPVTSALLQVFGDFVALNPSATDVLSSVDGLTGTFANFTGAPFDPGAVAAIVNDQLQNISLQSAEGFDGSVSFLHDLGDDRTLSFKGALSYLDSSRRITTALPSMPQAGLIFQPPHWRGRMSASWEEANFVLSASGSFVGGTKDNRFQPSARVQSFVTFDTVATFRSARASGPLSGTNLTIAIQNLFNEKPSLIRTVDPAAFRYDSINHSPFGRVISLTLSKAW</sequence>
<keyword evidence="12" id="KW-0732">Signal</keyword>
<evidence type="ECO:0000256" key="12">
    <source>
        <dbReference type="SAM" id="SignalP"/>
    </source>
</evidence>
<name>A0A0A7PNW6_9SPHN</name>
<keyword evidence="4" id="KW-0406">Ion transport</keyword>
<organism evidence="14 15">
    <name type="scientific">Sphingopyxis fribergensis</name>
    <dbReference type="NCBI Taxonomy" id="1515612"/>
    <lineage>
        <taxon>Bacteria</taxon>
        <taxon>Pseudomonadati</taxon>
        <taxon>Pseudomonadota</taxon>
        <taxon>Alphaproteobacteria</taxon>
        <taxon>Sphingomonadales</taxon>
        <taxon>Sphingomonadaceae</taxon>
        <taxon>Sphingopyxis</taxon>
    </lineage>
</organism>
<evidence type="ECO:0000256" key="7">
    <source>
        <dbReference type="ARBA" id="ARBA00023077"/>
    </source>
</evidence>
<dbReference type="Pfam" id="PF00593">
    <property type="entry name" value="TonB_dep_Rec_b-barrel"/>
    <property type="match status" value="1"/>
</dbReference>
<dbReference type="InterPro" id="IPR000531">
    <property type="entry name" value="Beta-barrel_TonB"/>
</dbReference>
<keyword evidence="7 11" id="KW-0798">TonB box</keyword>
<dbReference type="Gene3D" id="2.170.130.10">
    <property type="entry name" value="TonB-dependent receptor, plug domain"/>
    <property type="match status" value="1"/>
</dbReference>
<keyword evidence="14" id="KW-0614">Plasmid</keyword>
<dbReference type="InterPro" id="IPR039426">
    <property type="entry name" value="TonB-dep_rcpt-like"/>
</dbReference>
<dbReference type="Pfam" id="PF07715">
    <property type="entry name" value="Plug"/>
    <property type="match status" value="1"/>
</dbReference>
<dbReference type="InterPro" id="IPR037066">
    <property type="entry name" value="Plug_dom_sf"/>
</dbReference>
<dbReference type="GO" id="GO:0009279">
    <property type="term" value="C:cell outer membrane"/>
    <property type="evidence" value="ECO:0007669"/>
    <property type="project" value="UniProtKB-SubCell"/>
</dbReference>
<feature type="chain" id="PRO_5002042683" evidence="12">
    <location>
        <begin position="26"/>
        <end position="864"/>
    </location>
</feature>
<dbReference type="EMBL" id="CP009123">
    <property type="protein sequence ID" value="AJA11695.1"/>
    <property type="molecule type" value="Genomic_DNA"/>
</dbReference>
<dbReference type="AlphaFoldDB" id="A0A0A7PNW6"/>
<evidence type="ECO:0000256" key="8">
    <source>
        <dbReference type="ARBA" id="ARBA00023136"/>
    </source>
</evidence>
<feature type="domain" description="Secretin/TonB short N-terminal" evidence="13">
    <location>
        <begin position="53"/>
        <end position="103"/>
    </location>
</feature>
<dbReference type="SMART" id="SM00965">
    <property type="entry name" value="STN"/>
    <property type="match status" value="1"/>
</dbReference>
<dbReference type="GO" id="GO:0006826">
    <property type="term" value="P:iron ion transport"/>
    <property type="evidence" value="ECO:0007669"/>
    <property type="project" value="UniProtKB-KW"/>
</dbReference>
<dbReference type="Gene3D" id="3.55.50.30">
    <property type="match status" value="1"/>
</dbReference>
<keyword evidence="14" id="KW-0675">Receptor</keyword>
<dbReference type="OrthoDB" id="7051241at2"/>
<keyword evidence="2 10" id="KW-0813">Transport</keyword>
<keyword evidence="4" id="KW-0410">Iron transport</keyword>
<evidence type="ECO:0000259" key="13">
    <source>
        <dbReference type="SMART" id="SM00965"/>
    </source>
</evidence>
<gene>
    <name evidence="14" type="ORF">SKP52_24265</name>
</gene>
<dbReference type="KEGG" id="sphk:SKP52_24265"/>
<dbReference type="PANTHER" id="PTHR47234">
    <property type="match status" value="1"/>
</dbReference>
<keyword evidence="3 10" id="KW-1134">Transmembrane beta strand</keyword>
<dbReference type="InterPro" id="IPR012910">
    <property type="entry name" value="Plug_dom"/>
</dbReference>
<dbReference type="PANTHER" id="PTHR47234:SF3">
    <property type="entry name" value="SECRETIN_TONB SHORT N-TERMINAL DOMAIN-CONTAINING PROTEIN"/>
    <property type="match status" value="1"/>
</dbReference>
<evidence type="ECO:0000313" key="15">
    <source>
        <dbReference type="Proteomes" id="UP000030907"/>
    </source>
</evidence>
<dbReference type="RefSeq" id="WP_037555872.1">
    <property type="nucleotide sequence ID" value="NZ_CP009123.1"/>
</dbReference>
<keyword evidence="15" id="KW-1185">Reference proteome</keyword>
<dbReference type="Proteomes" id="UP000030907">
    <property type="component" value="Plasmid pSfKp5.2"/>
</dbReference>
<keyword evidence="6" id="KW-0408">Iron</keyword>
<evidence type="ECO:0000256" key="5">
    <source>
        <dbReference type="ARBA" id="ARBA00022692"/>
    </source>
</evidence>
<dbReference type="HOGENOM" id="CLU_010745_0_1_5"/>
<dbReference type="InterPro" id="IPR011662">
    <property type="entry name" value="Secretin/TonB_short_N"/>
</dbReference>
<evidence type="ECO:0000313" key="14">
    <source>
        <dbReference type="EMBL" id="AJA11695.1"/>
    </source>
</evidence>
<evidence type="ECO:0000256" key="1">
    <source>
        <dbReference type="ARBA" id="ARBA00004571"/>
    </source>
</evidence>
<protein>
    <submittedName>
        <fullName evidence="14">TonB-dependent receptor</fullName>
    </submittedName>
</protein>
<dbReference type="SUPFAM" id="SSF56935">
    <property type="entry name" value="Porins"/>
    <property type="match status" value="1"/>
</dbReference>
<evidence type="ECO:0000256" key="4">
    <source>
        <dbReference type="ARBA" id="ARBA00022496"/>
    </source>
</evidence>
<comment type="similarity">
    <text evidence="10 11">Belongs to the TonB-dependent receptor family.</text>
</comment>